<keyword evidence="3 9" id="KW-0812">Transmembrane</keyword>
<sequence>MKYWNLKKINKSTLEKIGPIPRSITKTFEKFKKEMTPNAEVAAIEEFKVSRYQTVTSIRYLLFLIIGPILLNQLSKYFIFSPVVDYLWDQKSPTIFLNISQEERAFSELEKFEEKLYFEQLISASTDFNSEIKNESLIKEKAIELAEEYTKESSNAVKNILSDCCSASIFIFFVISGKRHLLILKSFLNEVIYGLSDTAKAFLIILFTDMFVGFHSPHGWEVILEVILRHFGLPESRDFIFLFISTFPVVLDTIFKYWIFRYLNRLSPSAVATYHNMNE</sequence>
<evidence type="ECO:0000313" key="10">
    <source>
        <dbReference type="EMBL" id="ARO90809.1"/>
    </source>
</evidence>
<feature type="transmembrane region" description="Helical" evidence="9">
    <location>
        <begin position="60"/>
        <end position="79"/>
    </location>
</feature>
<keyword evidence="9" id="KW-0050">Antiport</keyword>
<proteinExistence type="inferred from homology"/>
<keyword evidence="9" id="KW-0633">Potassium transport</keyword>
<dbReference type="InterPro" id="IPR004282">
    <property type="entry name" value="CemA"/>
</dbReference>
<evidence type="ECO:0000256" key="9">
    <source>
        <dbReference type="HAMAP-Rule" id="MF_01308"/>
    </source>
</evidence>
<keyword evidence="5 9" id="KW-1133">Transmembrane helix</keyword>
<dbReference type="AlphaFoldDB" id="A0A1X9PTP1"/>
<dbReference type="GO" id="GO:0015297">
    <property type="term" value="F:antiporter activity"/>
    <property type="evidence" value="ECO:0007669"/>
    <property type="project" value="UniProtKB-KW"/>
</dbReference>
<keyword evidence="4 9" id="KW-0375">Hydrogen ion transport</keyword>
<evidence type="ECO:0000256" key="1">
    <source>
        <dbReference type="ARBA" id="ARBA00004141"/>
    </source>
</evidence>
<dbReference type="HAMAP" id="MF_01308">
    <property type="entry name" value="CemA_PxcA"/>
    <property type="match status" value="1"/>
</dbReference>
<evidence type="ECO:0000256" key="7">
    <source>
        <dbReference type="ARBA" id="ARBA00023136"/>
    </source>
</evidence>
<keyword evidence="9" id="KW-1001">Plastid inner membrane</keyword>
<keyword evidence="2 9" id="KW-0813">Transport</keyword>
<keyword evidence="9" id="KW-0630">Potassium</keyword>
<reference evidence="10" key="1">
    <citation type="submission" date="2017-03" db="EMBL/GenBank/DDBJ databases">
        <title>The new red algal subphylum Proteorhodophytina comprises the largest and most divergent plastid genomes known.</title>
        <authorList>
            <person name="Munoz-Gomez S.A."/>
            <person name="Mejia-Franco F.G."/>
            <person name="Durnin K."/>
            <person name="Morgan C."/>
            <person name="Grisdale C.J."/>
            <person name="Archibald J.M."/>
            <person name="Slamovits C.H."/>
        </authorList>
    </citation>
    <scope>NUCLEOTIDE SEQUENCE</scope>
    <source>
        <strain evidence="10">NIES-2742</strain>
    </source>
</reference>
<dbReference type="GeneID" id="32887506"/>
<comment type="similarity">
    <text evidence="8 9">Belongs to the CemA family.</text>
</comment>
<evidence type="ECO:0000256" key="4">
    <source>
        <dbReference type="ARBA" id="ARBA00022781"/>
    </source>
</evidence>
<keyword evidence="6 9" id="KW-0406">Ion transport</keyword>
<gene>
    <name evidence="9 10" type="primary">cemA</name>
</gene>
<evidence type="ECO:0000256" key="8">
    <source>
        <dbReference type="ARBA" id="ARBA00043980"/>
    </source>
</evidence>
<dbReference type="Pfam" id="PF03040">
    <property type="entry name" value="CemA"/>
    <property type="match status" value="1"/>
</dbReference>
<keyword evidence="7 9" id="KW-0472">Membrane</keyword>
<protein>
    <recommendedName>
        <fullName evidence="9">Potassium/proton antiporter CemA</fullName>
    </recommendedName>
    <alternativeName>
        <fullName evidence="9">Chloroplast envelope membrane protein A</fullName>
        <shortName evidence="9">CemA</shortName>
    </alternativeName>
</protein>
<organism evidence="10">
    <name type="scientific">Bulboplastis apyrenoidosa</name>
    <dbReference type="NCBI Taxonomy" id="1070855"/>
    <lineage>
        <taxon>Eukaryota</taxon>
        <taxon>Rhodophyta</taxon>
        <taxon>Rhodellophyceae</taxon>
        <taxon>Dixoniellales</taxon>
        <taxon>Dixoniellaceae</taxon>
        <taxon>Bulboplastis</taxon>
    </lineage>
</organism>
<feature type="transmembrane region" description="Helical" evidence="9">
    <location>
        <begin position="156"/>
        <end position="175"/>
    </location>
</feature>
<dbReference type="EMBL" id="KY709209">
    <property type="protein sequence ID" value="ARO90809.1"/>
    <property type="molecule type" value="Genomic_DNA"/>
</dbReference>
<dbReference type="GO" id="GO:0006813">
    <property type="term" value="P:potassium ion transport"/>
    <property type="evidence" value="ECO:0007669"/>
    <property type="project" value="UniProtKB-UniRule"/>
</dbReference>
<evidence type="ECO:0000256" key="6">
    <source>
        <dbReference type="ARBA" id="ARBA00023065"/>
    </source>
</evidence>
<evidence type="ECO:0000256" key="3">
    <source>
        <dbReference type="ARBA" id="ARBA00022692"/>
    </source>
</evidence>
<evidence type="ECO:0000256" key="2">
    <source>
        <dbReference type="ARBA" id="ARBA00022448"/>
    </source>
</evidence>
<feature type="transmembrane region" description="Helical" evidence="9">
    <location>
        <begin position="239"/>
        <end position="259"/>
    </location>
</feature>
<comment type="catalytic activity">
    <reaction evidence="9">
        <text>K(+)(in) + H(+)(out) = K(+)(out) + H(+)(in)</text>
        <dbReference type="Rhea" id="RHEA:29467"/>
        <dbReference type="ChEBI" id="CHEBI:15378"/>
        <dbReference type="ChEBI" id="CHEBI:29103"/>
    </reaction>
</comment>
<name>A0A1X9PTP1_9RHOD</name>
<keyword evidence="10" id="KW-0934">Plastid</keyword>
<dbReference type="PANTHER" id="PTHR33650">
    <property type="entry name" value="CHLOROPLAST ENVELOPE MEMBRANE PROTEIN-RELATED"/>
    <property type="match status" value="1"/>
</dbReference>
<dbReference type="RefSeq" id="YP_009370320.1">
    <property type="nucleotide sequence ID" value="NC_034787.1"/>
</dbReference>
<accession>A0A1X9PTP1</accession>
<comment type="function">
    <text evidence="9">Contributes to K(+)/H(+) antiport activity by supporting proton efflux to control proton extrusion and homeostasis in chloroplasts in a light-dependent manner to modulate photosynthesis. Prevents excessive induction of non-photochemical quenching (NPQ) under continuous-light conditions. Indirectly promotes efficient inorganic carbon uptake into chloroplasts.</text>
</comment>
<comment type="subcellular location">
    <subcellularLocation>
        <location evidence="1">Membrane</location>
        <topology evidence="1">Multi-pass membrane protein</topology>
    </subcellularLocation>
    <subcellularLocation>
        <location evidence="9">Plastid</location>
        <location evidence="9">Chloroplast inner membrane</location>
        <topology evidence="9">Multi-pass membrane protein</topology>
    </subcellularLocation>
</comment>
<dbReference type="GO" id="GO:0009706">
    <property type="term" value="C:chloroplast inner membrane"/>
    <property type="evidence" value="ECO:0007669"/>
    <property type="project" value="UniProtKB-SubCell"/>
</dbReference>
<evidence type="ECO:0000256" key="5">
    <source>
        <dbReference type="ARBA" id="ARBA00022989"/>
    </source>
</evidence>
<keyword evidence="10" id="KW-0150">Chloroplast</keyword>
<dbReference type="PANTHER" id="PTHR33650:SF2">
    <property type="entry name" value="CHLOROPLAST ENVELOPE MEMBRANE PROTEIN"/>
    <property type="match status" value="1"/>
</dbReference>
<dbReference type="GO" id="GO:0015078">
    <property type="term" value="F:proton transmembrane transporter activity"/>
    <property type="evidence" value="ECO:0007669"/>
    <property type="project" value="UniProtKB-UniRule"/>
</dbReference>
<geneLocation type="chloroplast" evidence="10"/>